<evidence type="ECO:0000313" key="3">
    <source>
        <dbReference type="EMBL" id="SDL13469.1"/>
    </source>
</evidence>
<evidence type="ECO:0000256" key="2">
    <source>
        <dbReference type="SAM" id="SignalP"/>
    </source>
</evidence>
<dbReference type="STRING" id="571298.SAMN04488026_10696"/>
<dbReference type="InterPro" id="IPR005064">
    <property type="entry name" value="BUG"/>
</dbReference>
<name>A0A1G9HKL7_9RHOB</name>
<reference evidence="3 4" key="1">
    <citation type="submission" date="2016-10" db="EMBL/GenBank/DDBJ databases">
        <authorList>
            <person name="de Groot N.N."/>
        </authorList>
    </citation>
    <scope>NUCLEOTIDE SEQUENCE [LARGE SCALE GENOMIC DNA]</scope>
    <source>
        <strain evidence="3 4">DSM 25294</strain>
    </source>
</reference>
<feature type="signal peptide" evidence="2">
    <location>
        <begin position="1"/>
        <end position="23"/>
    </location>
</feature>
<dbReference type="RefSeq" id="WP_212635136.1">
    <property type="nucleotide sequence ID" value="NZ_FNEK01000069.1"/>
</dbReference>
<dbReference type="PANTHER" id="PTHR42928:SF5">
    <property type="entry name" value="BLR1237 PROTEIN"/>
    <property type="match status" value="1"/>
</dbReference>
<evidence type="ECO:0000313" key="4">
    <source>
        <dbReference type="Proteomes" id="UP000199382"/>
    </source>
</evidence>
<keyword evidence="3" id="KW-0675">Receptor</keyword>
<dbReference type="InterPro" id="IPR042100">
    <property type="entry name" value="Bug_dom1"/>
</dbReference>
<dbReference type="EMBL" id="FNEK01000069">
    <property type="protein sequence ID" value="SDL13469.1"/>
    <property type="molecule type" value="Genomic_DNA"/>
</dbReference>
<feature type="chain" id="PRO_5011649797" evidence="2">
    <location>
        <begin position="24"/>
        <end position="358"/>
    </location>
</feature>
<evidence type="ECO:0000256" key="1">
    <source>
        <dbReference type="ARBA" id="ARBA00006987"/>
    </source>
</evidence>
<gene>
    <name evidence="3" type="ORF">SAMN04488026_10696</name>
</gene>
<comment type="similarity">
    <text evidence="1">Belongs to the UPF0065 (bug) family.</text>
</comment>
<organism evidence="3 4">
    <name type="scientific">Aliiruegeria lutimaris</name>
    <dbReference type="NCBI Taxonomy" id="571298"/>
    <lineage>
        <taxon>Bacteria</taxon>
        <taxon>Pseudomonadati</taxon>
        <taxon>Pseudomonadota</taxon>
        <taxon>Alphaproteobacteria</taxon>
        <taxon>Rhodobacterales</taxon>
        <taxon>Roseobacteraceae</taxon>
        <taxon>Aliiruegeria</taxon>
    </lineage>
</organism>
<dbReference type="Gene3D" id="3.40.190.10">
    <property type="entry name" value="Periplasmic binding protein-like II"/>
    <property type="match status" value="1"/>
</dbReference>
<keyword evidence="4" id="KW-1185">Reference proteome</keyword>
<keyword evidence="2" id="KW-0732">Signal</keyword>
<accession>A0A1G9HKL7</accession>
<proteinExistence type="inferred from homology"/>
<dbReference type="Proteomes" id="UP000199382">
    <property type="component" value="Unassembled WGS sequence"/>
</dbReference>
<dbReference type="PANTHER" id="PTHR42928">
    <property type="entry name" value="TRICARBOXYLATE-BINDING PROTEIN"/>
    <property type="match status" value="1"/>
</dbReference>
<dbReference type="AlphaFoldDB" id="A0A1G9HKL7"/>
<protein>
    <submittedName>
        <fullName evidence="3">Tripartite-type tricarboxylate transporter, receptor component TctC</fullName>
    </submittedName>
</protein>
<sequence>MRKLMKTTAALAATIGLATAAQAQDGYFAGKSIEIVVPFGEGGATFVSAKFLEPYFEKHLPGNPDIDVVSRPGGGSILGANWFEQNAKSDGTTILFTTSSTANPFVLGQEGVEYRLADYRVAYSHPFSAVAYVSPTTGVTSAADIKNATTQLIYGGIAAAASDLPGLLSFEVLDLDVKSVLGFNGRGPVRLAFEQGELNLDYQFTPVYLTQVVPSVDAGTAVPLWTGGAMDGGVLKARDSIAPELPSVYEVHEMLYGSAPSGIEWDAFQGVASVTYAYGLTGYMHPDTPQEVIDLFAETVAAINDDPEFQQEALKVTNGARLNAGPDTEAAIKAALSPSEEVKTYLRDLLSTKYGVNF</sequence>
<dbReference type="Gene3D" id="3.40.190.150">
    <property type="entry name" value="Bordetella uptake gene, domain 1"/>
    <property type="match status" value="1"/>
</dbReference>